<dbReference type="KEGG" id="snw:BBN63_01205"/>
<dbReference type="OrthoDB" id="190168at2"/>
<dbReference type="GO" id="GO:0008897">
    <property type="term" value="F:holo-[acyl-carrier-protein] synthase activity"/>
    <property type="evidence" value="ECO:0007669"/>
    <property type="project" value="InterPro"/>
</dbReference>
<dbReference type="Pfam" id="PF01648">
    <property type="entry name" value="ACPS"/>
    <property type="match status" value="1"/>
</dbReference>
<reference evidence="5 6" key="1">
    <citation type="submission" date="2016-11" db="EMBL/GenBank/DDBJ databases">
        <title>Complete genome sequence of Streptomyces niveus SCSIO 3406.</title>
        <authorList>
            <person name="Zhu Q."/>
            <person name="Cheng W."/>
            <person name="Song Y."/>
            <person name="Li Q."/>
            <person name="Ju J."/>
        </authorList>
    </citation>
    <scope>NUCLEOTIDE SEQUENCE [LARGE SCALE GENOMIC DNA]</scope>
    <source>
        <strain evidence="5 6">SCSIO 3406</strain>
    </source>
</reference>
<evidence type="ECO:0000313" key="5">
    <source>
        <dbReference type="EMBL" id="AQU65085.1"/>
    </source>
</evidence>
<sequence length="390" mass="40569">MSGRPPERGRRSAALADADSETTNSETTTATGPVPLGADAVGVSTATGVTVRTVDGARARGAPSSCPACGAVHPPPPAVPGPPPGVDVWRIGLDGAADAPGAVLSIGPDQGAEPCLALRRSTRRGAATPGTASRAVHPLGPFASLLDIRERDRAARIRDRLSADRYVLTHGAVRTILGGYLGIAGCAVHWSAGRHGKPAFDGPLSHWQWSLSRSSEHALLAVCLSAPVGVDIERVDEQTPAVALAARFLPLDEAASVAAQETPHAARVAYHRLLSRKEACVKASGGRLLDGLRLNVLTPGTVHGTGAMAGLRWQLRDLSAPPGFVATLAVLDDEMRGLRLFDWGGRAPGPEPGNFRPSAPSSAADLAPRSLPFEFQRSPAEPWPRGECSR</sequence>
<dbReference type="GO" id="GO:0019878">
    <property type="term" value="P:lysine biosynthetic process via aminoadipic acid"/>
    <property type="evidence" value="ECO:0007669"/>
    <property type="project" value="TreeGrafter"/>
</dbReference>
<feature type="compositionally biased region" description="Basic and acidic residues" evidence="3">
    <location>
        <begin position="1"/>
        <end position="10"/>
    </location>
</feature>
<dbReference type="GO" id="GO:0000287">
    <property type="term" value="F:magnesium ion binding"/>
    <property type="evidence" value="ECO:0007669"/>
    <property type="project" value="InterPro"/>
</dbReference>
<dbReference type="EMBL" id="CP018047">
    <property type="protein sequence ID" value="AQU65085.1"/>
    <property type="molecule type" value="Genomic_DNA"/>
</dbReference>
<protein>
    <recommendedName>
        <fullName evidence="4">4'-phosphopantetheinyl transferase domain-containing protein</fullName>
    </recommendedName>
</protein>
<dbReference type="GO" id="GO:0005829">
    <property type="term" value="C:cytosol"/>
    <property type="evidence" value="ECO:0007669"/>
    <property type="project" value="TreeGrafter"/>
</dbReference>
<feature type="compositionally biased region" description="Low complexity" evidence="3">
    <location>
        <begin position="21"/>
        <end position="40"/>
    </location>
</feature>
<evidence type="ECO:0000313" key="6">
    <source>
        <dbReference type="Proteomes" id="UP000189677"/>
    </source>
</evidence>
<organism evidence="5 6">
    <name type="scientific">Streptomyces niveus</name>
    <name type="common">Streptomyces spheroides</name>
    <dbReference type="NCBI Taxonomy" id="193462"/>
    <lineage>
        <taxon>Bacteria</taxon>
        <taxon>Bacillati</taxon>
        <taxon>Actinomycetota</taxon>
        <taxon>Actinomycetes</taxon>
        <taxon>Kitasatosporales</taxon>
        <taxon>Streptomycetaceae</taxon>
        <taxon>Streptomyces</taxon>
    </lineage>
</organism>
<proteinExistence type="inferred from homology"/>
<gene>
    <name evidence="5" type="ORF">BBN63_01205</name>
</gene>
<dbReference type="InterPro" id="IPR050559">
    <property type="entry name" value="P-Pant_transferase_sf"/>
</dbReference>
<evidence type="ECO:0000256" key="1">
    <source>
        <dbReference type="ARBA" id="ARBA00010990"/>
    </source>
</evidence>
<evidence type="ECO:0000256" key="2">
    <source>
        <dbReference type="ARBA" id="ARBA00022679"/>
    </source>
</evidence>
<dbReference type="PANTHER" id="PTHR12215">
    <property type="entry name" value="PHOSPHOPANTETHEINE TRANSFERASE"/>
    <property type="match status" value="1"/>
</dbReference>
<keyword evidence="6" id="KW-1185">Reference proteome</keyword>
<dbReference type="AlphaFoldDB" id="A0A1U9QN40"/>
<feature type="region of interest" description="Disordered" evidence="3">
    <location>
        <begin position="1"/>
        <end position="40"/>
    </location>
</feature>
<dbReference type="InterPro" id="IPR037143">
    <property type="entry name" value="4-PPantetheinyl_Trfase_dom_sf"/>
</dbReference>
<name>A0A1U9QN40_STRNV</name>
<comment type="similarity">
    <text evidence="1">Belongs to the P-Pant transferase superfamily. Gsp/Sfp/HetI/AcpT family.</text>
</comment>
<feature type="domain" description="4'-phosphopantetheinyl transferase" evidence="4">
    <location>
        <begin position="227"/>
        <end position="293"/>
    </location>
</feature>
<accession>A0A1U9QN40</accession>
<keyword evidence="2" id="KW-0808">Transferase</keyword>
<dbReference type="Proteomes" id="UP000189677">
    <property type="component" value="Chromosome"/>
</dbReference>
<dbReference type="Gene3D" id="3.90.470.20">
    <property type="entry name" value="4'-phosphopantetheinyl transferase domain"/>
    <property type="match status" value="1"/>
</dbReference>
<dbReference type="SUPFAM" id="SSF56214">
    <property type="entry name" value="4'-phosphopantetheinyl transferase"/>
    <property type="match status" value="2"/>
</dbReference>
<dbReference type="InterPro" id="IPR008278">
    <property type="entry name" value="4-PPantetheinyl_Trfase_dom"/>
</dbReference>
<evidence type="ECO:0000259" key="4">
    <source>
        <dbReference type="Pfam" id="PF01648"/>
    </source>
</evidence>
<evidence type="ECO:0000256" key="3">
    <source>
        <dbReference type="SAM" id="MobiDB-lite"/>
    </source>
</evidence>
<dbReference type="RefSeq" id="WP_078073567.1">
    <property type="nucleotide sequence ID" value="NZ_CP018047.1"/>
</dbReference>
<dbReference type="PANTHER" id="PTHR12215:SF10">
    <property type="entry name" value="L-AMINOADIPATE-SEMIALDEHYDE DEHYDROGENASE-PHOSPHOPANTETHEINYL TRANSFERASE"/>
    <property type="match status" value="1"/>
</dbReference>